<evidence type="ECO:0000256" key="2">
    <source>
        <dbReference type="SAM" id="SignalP"/>
    </source>
</evidence>
<evidence type="ECO:0000313" key="4">
    <source>
        <dbReference type="Proteomes" id="UP000064243"/>
    </source>
</evidence>
<gene>
    <name evidence="3" type="ORF">ABW22_00190</name>
</gene>
<evidence type="ECO:0008006" key="5">
    <source>
        <dbReference type="Google" id="ProtNLM"/>
    </source>
</evidence>
<organism evidence="3 4">
    <name type="scientific">Thiobacillus denitrificans</name>
    <dbReference type="NCBI Taxonomy" id="36861"/>
    <lineage>
        <taxon>Bacteria</taxon>
        <taxon>Pseudomonadati</taxon>
        <taxon>Pseudomonadota</taxon>
        <taxon>Betaproteobacteria</taxon>
        <taxon>Nitrosomonadales</taxon>
        <taxon>Thiobacillaceae</taxon>
        <taxon>Thiobacillus</taxon>
    </lineage>
</organism>
<feature type="chain" id="PRO_5007177200" description="Transmembrane protein" evidence="2">
    <location>
        <begin position="22"/>
        <end position="463"/>
    </location>
</feature>
<feature type="signal peptide" evidence="2">
    <location>
        <begin position="1"/>
        <end position="21"/>
    </location>
</feature>
<keyword evidence="2" id="KW-0732">Signal</keyword>
<accession>A0A125BDT2</accession>
<evidence type="ECO:0000313" key="3">
    <source>
        <dbReference type="EMBL" id="KVW99632.1"/>
    </source>
</evidence>
<dbReference type="Pfam" id="PF13163">
    <property type="entry name" value="DUF3999"/>
    <property type="match status" value="1"/>
</dbReference>
<keyword evidence="1" id="KW-1133">Transmembrane helix</keyword>
<dbReference type="PATRIC" id="fig|36861.3.peg.1065"/>
<dbReference type="EMBL" id="LDUG01000002">
    <property type="protein sequence ID" value="KVW99632.1"/>
    <property type="molecule type" value="Genomic_DNA"/>
</dbReference>
<dbReference type="Proteomes" id="UP000064243">
    <property type="component" value="Unassembled WGS sequence"/>
</dbReference>
<feature type="transmembrane region" description="Helical" evidence="1">
    <location>
        <begin position="431"/>
        <end position="452"/>
    </location>
</feature>
<keyword evidence="1" id="KW-0812">Transmembrane</keyword>
<reference evidence="3 4" key="1">
    <citation type="journal article" date="2015" name="Appl. Environ. Microbiol.">
        <title>Aerobic and Anaerobic Thiosulfate Oxidation by a Cold-Adapted, Subglacial Chemoautotroph.</title>
        <authorList>
            <person name="Harrold Z.R."/>
            <person name="Skidmore M.L."/>
            <person name="Hamilton T.L."/>
            <person name="Desch L."/>
            <person name="Amada K."/>
            <person name="van Gelder W."/>
            <person name="Glover K."/>
            <person name="Roden E.E."/>
            <person name="Boyd E.S."/>
        </authorList>
    </citation>
    <scope>NUCLEOTIDE SEQUENCE [LARGE SCALE GENOMIC DNA]</scope>
    <source>
        <strain evidence="3 4">RG</strain>
    </source>
</reference>
<dbReference type="AlphaFoldDB" id="A0A125BDT2"/>
<proteinExistence type="predicted"/>
<keyword evidence="4" id="KW-1185">Reference proteome</keyword>
<keyword evidence="1" id="KW-0472">Membrane</keyword>
<sequence>MRIIAHVACALLMINPEAALAADKPEDFAVHFTVQTVPDASLQRLVLPKEAMAVLQTANAADVRLFNGKGQSVPLAPIPLRNVTIASPSREWPIYPIMATTQQQQNLGNLSLRIEKTAGRSVVRVIEGADTQPSASATRQIATLVDTRTIKEPLAELTVDAELTPGEPVALTVAASKDLKIWRTLAQDVPVFRFGATADGPGSMRVPLAGVRLEDDYLRISWPPGAAFSLRGVRITPASSSAAPQRLSVPLIARPDGNGFVIALPFATPLQALDIHPAGPNTLVPVRLSGRSVRGESWRPLATGVVYRMHSTGTESLSPPIEMNGVSVRELRIAPAAGVPGFATPPHVRALLLPREWVFVASGSPPFTLAVGRAGADTTELPLASLIPGYTAGAEHTLPTAHVNVTSIIRQPPGNLSRISQALGAPSTRSLVLWAVLIGGVLVLGGVAWAVMRQMKSADKSQP</sequence>
<dbReference type="InterPro" id="IPR025060">
    <property type="entry name" value="DUF3999"/>
</dbReference>
<protein>
    <recommendedName>
        <fullName evidence="5">Transmembrane protein</fullName>
    </recommendedName>
</protein>
<evidence type="ECO:0000256" key="1">
    <source>
        <dbReference type="SAM" id="Phobius"/>
    </source>
</evidence>
<comment type="caution">
    <text evidence="3">The sequence shown here is derived from an EMBL/GenBank/DDBJ whole genome shotgun (WGS) entry which is preliminary data.</text>
</comment>
<name>A0A125BDT2_THIDE</name>